<dbReference type="Proteomes" id="UP001239111">
    <property type="component" value="Chromosome 1"/>
</dbReference>
<evidence type="ECO:0000313" key="2">
    <source>
        <dbReference type="Proteomes" id="UP001239111"/>
    </source>
</evidence>
<organism evidence="1 2">
    <name type="scientific">Eretmocerus hayati</name>
    <dbReference type="NCBI Taxonomy" id="131215"/>
    <lineage>
        <taxon>Eukaryota</taxon>
        <taxon>Metazoa</taxon>
        <taxon>Ecdysozoa</taxon>
        <taxon>Arthropoda</taxon>
        <taxon>Hexapoda</taxon>
        <taxon>Insecta</taxon>
        <taxon>Pterygota</taxon>
        <taxon>Neoptera</taxon>
        <taxon>Endopterygota</taxon>
        <taxon>Hymenoptera</taxon>
        <taxon>Apocrita</taxon>
        <taxon>Proctotrupomorpha</taxon>
        <taxon>Chalcidoidea</taxon>
        <taxon>Aphelinidae</taxon>
        <taxon>Aphelininae</taxon>
        <taxon>Eretmocerus</taxon>
    </lineage>
</organism>
<keyword evidence="2" id="KW-1185">Reference proteome</keyword>
<accession>A0ACC2PVV3</accession>
<proteinExistence type="predicted"/>
<comment type="caution">
    <text evidence="1">The sequence shown here is derived from an EMBL/GenBank/DDBJ whole genome shotgun (WGS) entry which is preliminary data.</text>
</comment>
<gene>
    <name evidence="1" type="ORF">QAD02_022700</name>
</gene>
<dbReference type="EMBL" id="CM056741">
    <property type="protein sequence ID" value="KAJ8686906.1"/>
    <property type="molecule type" value="Genomic_DNA"/>
</dbReference>
<protein>
    <submittedName>
        <fullName evidence="1">Uncharacterized protein</fullName>
    </submittedName>
</protein>
<evidence type="ECO:0000313" key="1">
    <source>
        <dbReference type="EMBL" id="KAJ8686906.1"/>
    </source>
</evidence>
<name>A0ACC2PVV3_9HYME</name>
<sequence length="122" mass="14492">MIEDFKINLLTWQFGTNSSLSSNIWEELYRKFKDIISKEKAKLEELKKLLQEAEQDAKKAMDELEKELEARLAEVKDMGEEIIEQVKKDYESTKKLIQEKIAKVIEEIKEIIKNHEHNSQMH</sequence>
<reference evidence="1" key="1">
    <citation type="submission" date="2023-04" db="EMBL/GenBank/DDBJ databases">
        <title>A chromosome-level genome assembly of the parasitoid wasp Eretmocerus hayati.</title>
        <authorList>
            <person name="Zhong Y."/>
            <person name="Liu S."/>
            <person name="Liu Y."/>
        </authorList>
    </citation>
    <scope>NUCLEOTIDE SEQUENCE</scope>
    <source>
        <strain evidence="1">ZJU_SS_LIU_2023</strain>
    </source>
</reference>